<accession>A0A1G2PJ86</accession>
<keyword evidence="1" id="KW-0812">Transmembrane</keyword>
<protein>
    <recommendedName>
        <fullName evidence="4">Phage holin family protein</fullName>
    </recommendedName>
</protein>
<organism evidence="2 3">
    <name type="scientific">Candidatus Terrybacteria bacterium RIFCSPHIGHO2_01_FULL_48_17</name>
    <dbReference type="NCBI Taxonomy" id="1802362"/>
    <lineage>
        <taxon>Bacteria</taxon>
        <taxon>Candidatus Terryibacteriota</taxon>
    </lineage>
</organism>
<feature type="transmembrane region" description="Helical" evidence="1">
    <location>
        <begin position="38"/>
        <end position="56"/>
    </location>
</feature>
<dbReference type="PANTHER" id="PTHR37309">
    <property type="entry name" value="SLR0284 PROTEIN"/>
    <property type="match status" value="1"/>
</dbReference>
<keyword evidence="1" id="KW-1133">Transmembrane helix</keyword>
<dbReference type="PANTHER" id="PTHR37309:SF1">
    <property type="entry name" value="SLR0284 PROTEIN"/>
    <property type="match status" value="1"/>
</dbReference>
<feature type="transmembrane region" description="Helical" evidence="1">
    <location>
        <begin position="89"/>
        <end position="111"/>
    </location>
</feature>
<feature type="transmembrane region" description="Helical" evidence="1">
    <location>
        <begin position="63"/>
        <end position="83"/>
    </location>
</feature>
<evidence type="ECO:0000313" key="3">
    <source>
        <dbReference type="Proteomes" id="UP000177629"/>
    </source>
</evidence>
<evidence type="ECO:0000256" key="1">
    <source>
        <dbReference type="SAM" id="Phobius"/>
    </source>
</evidence>
<dbReference type="AlphaFoldDB" id="A0A1G2PJ86"/>
<proteinExistence type="predicted"/>
<dbReference type="EMBL" id="MHSS01000013">
    <property type="protein sequence ID" value="OHA47839.1"/>
    <property type="molecule type" value="Genomic_DNA"/>
</dbReference>
<reference evidence="2 3" key="1">
    <citation type="journal article" date="2016" name="Nat. Commun.">
        <title>Thousands of microbial genomes shed light on interconnected biogeochemical processes in an aquifer system.</title>
        <authorList>
            <person name="Anantharaman K."/>
            <person name="Brown C.T."/>
            <person name="Hug L.A."/>
            <person name="Sharon I."/>
            <person name="Castelle C.J."/>
            <person name="Probst A.J."/>
            <person name="Thomas B.C."/>
            <person name="Singh A."/>
            <person name="Wilkins M.J."/>
            <person name="Karaoz U."/>
            <person name="Brodie E.L."/>
            <person name="Williams K.H."/>
            <person name="Hubbard S.S."/>
            <person name="Banfield J.F."/>
        </authorList>
    </citation>
    <scope>NUCLEOTIDE SEQUENCE [LARGE SCALE GENOMIC DNA]</scope>
</reference>
<dbReference type="Pfam" id="PF04020">
    <property type="entry name" value="Phage_holin_4_2"/>
    <property type="match status" value="1"/>
</dbReference>
<evidence type="ECO:0008006" key="4">
    <source>
        <dbReference type="Google" id="ProtNLM"/>
    </source>
</evidence>
<keyword evidence="1" id="KW-0472">Membrane</keyword>
<dbReference type="InterPro" id="IPR007165">
    <property type="entry name" value="Phage_holin_4_2"/>
</dbReference>
<evidence type="ECO:0000313" key="2">
    <source>
        <dbReference type="EMBL" id="OHA47839.1"/>
    </source>
</evidence>
<feature type="transmembrane region" description="Helical" evidence="1">
    <location>
        <begin position="7"/>
        <end position="26"/>
    </location>
</feature>
<gene>
    <name evidence="2" type="ORF">A2806_02230</name>
</gene>
<name>A0A1G2PJ86_9BACT</name>
<comment type="caution">
    <text evidence="2">The sequence shown here is derived from an EMBL/GenBank/DDBJ whole genome shotgun (WGS) entry which is preliminary data.</text>
</comment>
<sequence>MVFAITILENTLGLWLAVWLLPQYFPNSIEWTGEGYELVIAGLVLGVINALMKPLVKLLSFPLLILTAGLFGIVINLGMLWFLDLLLPQLTINGILPLVLTSLMLGVVHFLI</sequence>
<dbReference type="Proteomes" id="UP000177629">
    <property type="component" value="Unassembled WGS sequence"/>
</dbReference>
<dbReference type="STRING" id="1802362.A2806_02230"/>